<reference evidence="2 3" key="1">
    <citation type="submission" date="2018-12" db="EMBL/GenBank/DDBJ databases">
        <authorList>
            <person name="Yu L."/>
        </authorList>
    </citation>
    <scope>NUCLEOTIDE SEQUENCE [LARGE SCALE GENOMIC DNA]</scope>
    <source>
        <strain evidence="2 3">HAW-EB5</strain>
    </source>
</reference>
<feature type="transmembrane region" description="Helical" evidence="1">
    <location>
        <begin position="6"/>
        <end position="27"/>
    </location>
</feature>
<dbReference type="EMBL" id="RXNV01000013">
    <property type="protein sequence ID" value="RTR28270.1"/>
    <property type="molecule type" value="Genomic_DNA"/>
</dbReference>
<dbReference type="PROSITE" id="PS51257">
    <property type="entry name" value="PROKAR_LIPOPROTEIN"/>
    <property type="match status" value="1"/>
</dbReference>
<keyword evidence="1" id="KW-0812">Transmembrane</keyword>
<dbReference type="RefSeq" id="WP_126507638.1">
    <property type="nucleotide sequence ID" value="NZ_RXNV01000013.1"/>
</dbReference>
<keyword evidence="1" id="KW-0472">Membrane</keyword>
<evidence type="ECO:0000313" key="3">
    <source>
        <dbReference type="Proteomes" id="UP000282060"/>
    </source>
</evidence>
<keyword evidence="3" id="KW-1185">Reference proteome</keyword>
<evidence type="ECO:0000313" key="2">
    <source>
        <dbReference type="EMBL" id="RTR28270.1"/>
    </source>
</evidence>
<keyword evidence="1" id="KW-1133">Transmembrane helix</keyword>
<protein>
    <recommendedName>
        <fullName evidence="4">DUF4156 domain-containing protein</fullName>
    </recommendedName>
</protein>
<dbReference type="AlphaFoldDB" id="A0A431VYG1"/>
<evidence type="ECO:0000256" key="1">
    <source>
        <dbReference type="SAM" id="Phobius"/>
    </source>
</evidence>
<sequence>MFKFIVVGIYCLISFLISFLITGCTLWDSKQESGELRHRINEAYDFEVTHCDSFAMARGTGIGEFALRDAKNQAMKYGEELGGTHIVWLHQDECEEKDEGYDIRVVAVIYKCKL</sequence>
<evidence type="ECO:0008006" key="4">
    <source>
        <dbReference type="Google" id="ProtNLM"/>
    </source>
</evidence>
<comment type="caution">
    <text evidence="2">The sequence shown here is derived from an EMBL/GenBank/DDBJ whole genome shotgun (WGS) entry which is preliminary data.</text>
</comment>
<organism evidence="2 3">
    <name type="scientific">Shewanella atlantica</name>
    <dbReference type="NCBI Taxonomy" id="271099"/>
    <lineage>
        <taxon>Bacteria</taxon>
        <taxon>Pseudomonadati</taxon>
        <taxon>Pseudomonadota</taxon>
        <taxon>Gammaproteobacteria</taxon>
        <taxon>Alteromonadales</taxon>
        <taxon>Shewanellaceae</taxon>
        <taxon>Shewanella</taxon>
    </lineage>
</organism>
<gene>
    <name evidence="2" type="ORF">EKG39_19265</name>
</gene>
<dbReference type="Proteomes" id="UP000282060">
    <property type="component" value="Unassembled WGS sequence"/>
</dbReference>
<name>A0A431VYG1_9GAMM</name>
<proteinExistence type="predicted"/>
<accession>A0A431VYG1</accession>
<dbReference type="OrthoDB" id="6268993at2"/>